<gene>
    <name evidence="1" type="ORF">UFOVP92_26</name>
</gene>
<evidence type="ECO:0000313" key="1">
    <source>
        <dbReference type="EMBL" id="CAB4127538.1"/>
    </source>
</evidence>
<protein>
    <submittedName>
        <fullName evidence="1">Uncharacterized protein</fullName>
    </submittedName>
</protein>
<organism evidence="1">
    <name type="scientific">uncultured Caudovirales phage</name>
    <dbReference type="NCBI Taxonomy" id="2100421"/>
    <lineage>
        <taxon>Viruses</taxon>
        <taxon>Duplodnaviria</taxon>
        <taxon>Heunggongvirae</taxon>
        <taxon>Uroviricota</taxon>
        <taxon>Caudoviricetes</taxon>
        <taxon>Peduoviridae</taxon>
        <taxon>Maltschvirus</taxon>
        <taxon>Maltschvirus maltsch</taxon>
    </lineage>
</organism>
<proteinExistence type="predicted"/>
<dbReference type="EMBL" id="LR796211">
    <property type="protein sequence ID" value="CAB4127538.1"/>
    <property type="molecule type" value="Genomic_DNA"/>
</dbReference>
<reference evidence="1" key="1">
    <citation type="submission" date="2020-04" db="EMBL/GenBank/DDBJ databases">
        <authorList>
            <person name="Chiriac C."/>
            <person name="Salcher M."/>
            <person name="Ghai R."/>
            <person name="Kavagutti S V."/>
        </authorList>
    </citation>
    <scope>NUCLEOTIDE SEQUENCE</scope>
</reference>
<name>A0A6J5KY90_9CAUD</name>
<sequence>MIYYQIQYTDGSCLLQETYLGNVIRYCDTSGNTVTPPAQGSQNIGVITPSFTPPPDPAPAQAPIDPLNVPLRTLTWDDKGRIIRIDYPTMGIYQLLEYMAGKLSKITEFSEAGISSERHYHYNEWGQLFEETQL</sequence>
<accession>A0A6J5KY90</accession>